<comment type="caution">
    <text evidence="13">The sequence shown here is derived from an EMBL/GenBank/DDBJ whole genome shotgun (WGS) entry which is preliminary data.</text>
</comment>
<evidence type="ECO:0000256" key="6">
    <source>
        <dbReference type="ARBA" id="ARBA00022946"/>
    </source>
</evidence>
<keyword evidence="5" id="KW-0648">Protein biosynthesis</keyword>
<evidence type="ECO:0000256" key="5">
    <source>
        <dbReference type="ARBA" id="ARBA00022917"/>
    </source>
</evidence>
<dbReference type="InterPro" id="IPR015760">
    <property type="entry name" value="TIF_IF2"/>
</dbReference>
<evidence type="ECO:0000256" key="9">
    <source>
        <dbReference type="ARBA" id="ARBA00025162"/>
    </source>
</evidence>
<evidence type="ECO:0000313" key="14">
    <source>
        <dbReference type="Proteomes" id="UP000193411"/>
    </source>
</evidence>
<organism evidence="13 14">
    <name type="scientific">Catenaria anguillulae PL171</name>
    <dbReference type="NCBI Taxonomy" id="765915"/>
    <lineage>
        <taxon>Eukaryota</taxon>
        <taxon>Fungi</taxon>
        <taxon>Fungi incertae sedis</taxon>
        <taxon>Blastocladiomycota</taxon>
        <taxon>Blastocladiomycetes</taxon>
        <taxon>Blastocladiales</taxon>
        <taxon>Catenariaceae</taxon>
        <taxon>Catenaria</taxon>
    </lineage>
</organism>
<keyword evidence="7" id="KW-0496">Mitochondrion</keyword>
<sequence length="668" mass="70668">MEEVSPKVLARQKAAAKRKQAAMRVAPKEVLLPEAISVANLAQLLVVPIAKLQRQTKSLLGLEFDVSSDYVLNAEIASLVAAEVAPRVHITIPGSLTDADALPPPITRTPDEYTSLPLRPPVVTIMGHVDHGKTTLLDTLRKSAVAASEAGGITQHIGAFVVAMRGGEEKITFLDTPGHAAFETMRARGANVTDIVVLVVAADDGVMPQTREAIKHAQAAGVPMIVAVNKIDKPGIDKQKIKNQLLDYDVQVEELGGDTICVEISALKGTGLQDLEEAILTLAELQDLRADPSAARMEGVTLESQVQKGRGATSTVLVKDGTLRPGDVIVAGTSWCKVRALVSDQGKPIKEAPPATPVEVVGWKEVPPAGERVVQVESEDAAKRAVVAKERVLERARSAEAIEAINKTRMAAAEKAAIEAAAASRGRGGKKGGVQYQPKDDLGAGQTVVSLIVKADVSGSVEAVADAVAKVSHPELRISVVARGVGHVTESDIERAWAATTAAVAGSHQHQKSIGFVVGFNVKSDKKAAALAKRHGVQVLTNNVIYRLMDSLKAEMGKLLPPDIVVEEVGEATVAAVFDLNAKAGEVGKVAGCKVSSGSLHKANKVKVMRKGKEVWQGPLKVIKHFKREVMEIAKGNECGLAFDGFDDFQEGDVVVSLKSTEKARTLD</sequence>
<dbReference type="SUPFAM" id="SSF50447">
    <property type="entry name" value="Translation proteins"/>
    <property type="match status" value="2"/>
</dbReference>
<evidence type="ECO:0000256" key="8">
    <source>
        <dbReference type="ARBA" id="ARBA00023134"/>
    </source>
</evidence>
<dbReference type="AlphaFoldDB" id="A0A1Y2HUQ2"/>
<proteinExistence type="inferred from homology"/>
<keyword evidence="4" id="KW-0547">Nucleotide-binding</keyword>
<evidence type="ECO:0000256" key="2">
    <source>
        <dbReference type="ARBA" id="ARBA00007733"/>
    </source>
</evidence>
<dbReference type="InterPro" id="IPR044145">
    <property type="entry name" value="IF2_II"/>
</dbReference>
<dbReference type="PANTHER" id="PTHR43381">
    <property type="entry name" value="TRANSLATION INITIATION FACTOR IF-2-RELATED"/>
    <property type="match status" value="1"/>
</dbReference>
<dbReference type="FunFam" id="3.40.50.10050:FF:000001">
    <property type="entry name" value="Translation initiation factor IF-2"/>
    <property type="match status" value="1"/>
</dbReference>
<dbReference type="Gene3D" id="3.40.50.300">
    <property type="entry name" value="P-loop containing nucleotide triphosphate hydrolases"/>
    <property type="match status" value="1"/>
</dbReference>
<dbReference type="FunFam" id="3.40.50.300:FF:000019">
    <property type="entry name" value="Translation initiation factor IF-2"/>
    <property type="match status" value="1"/>
</dbReference>
<keyword evidence="6" id="KW-0809">Transit peptide</keyword>
<dbReference type="FunFam" id="2.40.30.10:FF:000008">
    <property type="entry name" value="Translation initiation factor IF-2"/>
    <property type="match status" value="1"/>
</dbReference>
<dbReference type="InterPro" id="IPR023115">
    <property type="entry name" value="TIF_IF2_dom3"/>
</dbReference>
<evidence type="ECO:0000256" key="4">
    <source>
        <dbReference type="ARBA" id="ARBA00022741"/>
    </source>
</evidence>
<dbReference type="OrthoDB" id="361630at2759"/>
<evidence type="ECO:0000313" key="13">
    <source>
        <dbReference type="EMBL" id="ORZ37423.1"/>
    </source>
</evidence>
<dbReference type="InterPro" id="IPR000795">
    <property type="entry name" value="T_Tr_GTP-bd_dom"/>
</dbReference>
<dbReference type="Gene3D" id="2.40.30.10">
    <property type="entry name" value="Translation factors"/>
    <property type="match status" value="2"/>
</dbReference>
<reference evidence="13 14" key="1">
    <citation type="submission" date="2016-07" db="EMBL/GenBank/DDBJ databases">
        <title>Pervasive Adenine N6-methylation of Active Genes in Fungi.</title>
        <authorList>
            <consortium name="DOE Joint Genome Institute"/>
            <person name="Mondo S.J."/>
            <person name="Dannebaum R.O."/>
            <person name="Kuo R.C."/>
            <person name="Labutti K."/>
            <person name="Haridas S."/>
            <person name="Kuo A."/>
            <person name="Salamov A."/>
            <person name="Ahrendt S.R."/>
            <person name="Lipzen A."/>
            <person name="Sullivan W."/>
            <person name="Andreopoulos W.B."/>
            <person name="Clum A."/>
            <person name="Lindquist E."/>
            <person name="Daum C."/>
            <person name="Ramamoorthy G.K."/>
            <person name="Gryganskyi A."/>
            <person name="Culley D."/>
            <person name="Magnuson J.K."/>
            <person name="James T.Y."/>
            <person name="O'Malley M.A."/>
            <person name="Stajich J.E."/>
            <person name="Spatafora J.W."/>
            <person name="Visel A."/>
            <person name="Grigoriev I.V."/>
        </authorList>
    </citation>
    <scope>NUCLEOTIDE SEQUENCE [LARGE SCALE GENOMIC DNA]</scope>
    <source>
        <strain evidence="13 14">PL171</strain>
    </source>
</reference>
<accession>A0A1Y2HUQ2</accession>
<feature type="domain" description="Tr-type G" evidence="12">
    <location>
        <begin position="118"/>
        <end position="289"/>
    </location>
</feature>
<evidence type="ECO:0000256" key="10">
    <source>
        <dbReference type="ARBA" id="ARBA00044105"/>
    </source>
</evidence>
<protein>
    <recommendedName>
        <fullName evidence="10">Translation initiation factor IF-2, chloroplastic</fullName>
    </recommendedName>
    <alternativeName>
        <fullName evidence="11">Translation initiation factor IF-2, mitochondrial</fullName>
    </alternativeName>
</protein>
<dbReference type="InterPro" id="IPR053905">
    <property type="entry name" value="EF-G-like_DII"/>
</dbReference>
<evidence type="ECO:0000256" key="1">
    <source>
        <dbReference type="ARBA" id="ARBA00004173"/>
    </source>
</evidence>
<comment type="subcellular location">
    <subcellularLocation>
        <location evidence="1">Mitochondrion</location>
    </subcellularLocation>
</comment>
<dbReference type="FunFam" id="2.40.30.10:FF:000054">
    <property type="entry name" value="Translation initiation factor IF-2"/>
    <property type="match status" value="1"/>
</dbReference>
<dbReference type="GO" id="GO:0003743">
    <property type="term" value="F:translation initiation factor activity"/>
    <property type="evidence" value="ECO:0007669"/>
    <property type="project" value="UniProtKB-KW"/>
</dbReference>
<dbReference type="GO" id="GO:0003924">
    <property type="term" value="F:GTPase activity"/>
    <property type="evidence" value="ECO:0007669"/>
    <property type="project" value="InterPro"/>
</dbReference>
<dbReference type="SUPFAM" id="SSF52540">
    <property type="entry name" value="P-loop containing nucleoside triphosphate hydrolases"/>
    <property type="match status" value="1"/>
</dbReference>
<evidence type="ECO:0000256" key="11">
    <source>
        <dbReference type="ARBA" id="ARBA00044200"/>
    </source>
</evidence>
<keyword evidence="8" id="KW-0342">GTP-binding</keyword>
<name>A0A1Y2HUQ2_9FUNG</name>
<dbReference type="InterPro" id="IPR036925">
    <property type="entry name" value="TIF_IF2_dom3_sf"/>
</dbReference>
<dbReference type="Pfam" id="PF11987">
    <property type="entry name" value="IF-2"/>
    <property type="match status" value="1"/>
</dbReference>
<dbReference type="CDD" id="cd03702">
    <property type="entry name" value="IF2_mtIF2_II"/>
    <property type="match status" value="1"/>
</dbReference>
<dbReference type="InterPro" id="IPR027417">
    <property type="entry name" value="P-loop_NTPase"/>
</dbReference>
<comment type="function">
    <text evidence="9">One of the essential components for the initiation of protein synthesis. Protects formylmethionyl-tRNA from spontaneous hydrolysis and promotes its binding to the 30S ribosomal subunits. Also involved in the hydrolysis of GTP during the formation of the 70S ribosomal complex.</text>
</comment>
<gene>
    <name evidence="13" type="ORF">BCR44DRAFT_125461</name>
</gene>
<keyword evidence="14" id="KW-1185">Reference proteome</keyword>
<dbReference type="NCBIfam" id="TIGR00231">
    <property type="entry name" value="small_GTP"/>
    <property type="match status" value="1"/>
</dbReference>
<dbReference type="Pfam" id="PF22042">
    <property type="entry name" value="EF-G_D2"/>
    <property type="match status" value="1"/>
</dbReference>
<evidence type="ECO:0000256" key="3">
    <source>
        <dbReference type="ARBA" id="ARBA00022540"/>
    </source>
</evidence>
<comment type="similarity">
    <text evidence="2">Belongs to the TRAFAC class translation factor GTPase superfamily. Classic translation factor GTPase family. IF-2 subfamily.</text>
</comment>
<dbReference type="SUPFAM" id="SSF52156">
    <property type="entry name" value="Initiation factor IF2/eIF5b, domain 3"/>
    <property type="match status" value="1"/>
</dbReference>
<dbReference type="Pfam" id="PF00009">
    <property type="entry name" value="GTP_EFTU"/>
    <property type="match status" value="1"/>
</dbReference>
<dbReference type="STRING" id="765915.A0A1Y2HUQ2"/>
<dbReference type="Gene3D" id="3.40.50.10050">
    <property type="entry name" value="Translation initiation factor IF- 2, domain 3"/>
    <property type="match status" value="1"/>
</dbReference>
<dbReference type="GO" id="GO:0005739">
    <property type="term" value="C:mitochondrion"/>
    <property type="evidence" value="ECO:0007669"/>
    <property type="project" value="UniProtKB-SubCell"/>
</dbReference>
<dbReference type="PANTHER" id="PTHR43381:SF20">
    <property type="entry name" value="TRANSLATION INITIATION FACTOR IF-2, MITOCHONDRIAL"/>
    <property type="match status" value="1"/>
</dbReference>
<dbReference type="GO" id="GO:0005525">
    <property type="term" value="F:GTP binding"/>
    <property type="evidence" value="ECO:0007669"/>
    <property type="project" value="UniProtKB-KW"/>
</dbReference>
<dbReference type="Proteomes" id="UP000193411">
    <property type="component" value="Unassembled WGS sequence"/>
</dbReference>
<dbReference type="PROSITE" id="PS51722">
    <property type="entry name" value="G_TR_2"/>
    <property type="match status" value="1"/>
</dbReference>
<dbReference type="InterPro" id="IPR000178">
    <property type="entry name" value="TF_IF2_bacterial-like"/>
</dbReference>
<keyword evidence="3" id="KW-0396">Initiation factor</keyword>
<evidence type="ECO:0000256" key="7">
    <source>
        <dbReference type="ARBA" id="ARBA00023128"/>
    </source>
</evidence>
<dbReference type="EMBL" id="MCFL01000012">
    <property type="protein sequence ID" value="ORZ37423.1"/>
    <property type="molecule type" value="Genomic_DNA"/>
</dbReference>
<dbReference type="InterPro" id="IPR009000">
    <property type="entry name" value="Transl_B-barrel_sf"/>
</dbReference>
<dbReference type="CDD" id="cd01887">
    <property type="entry name" value="IF2_eIF5B"/>
    <property type="match status" value="1"/>
</dbReference>
<dbReference type="HAMAP" id="MF_00100_B">
    <property type="entry name" value="IF_2_B"/>
    <property type="match status" value="1"/>
</dbReference>
<dbReference type="CDD" id="cd03692">
    <property type="entry name" value="mtIF2_IVc"/>
    <property type="match status" value="1"/>
</dbReference>
<dbReference type="InterPro" id="IPR005225">
    <property type="entry name" value="Small_GTP-bd"/>
</dbReference>
<evidence type="ECO:0000259" key="12">
    <source>
        <dbReference type="PROSITE" id="PS51722"/>
    </source>
</evidence>